<dbReference type="InterPro" id="IPR002492">
    <property type="entry name" value="Transposase_Tc1-like"/>
</dbReference>
<dbReference type="Pfam" id="PF01498">
    <property type="entry name" value="HTH_Tnp_Tc3_2"/>
    <property type="match status" value="1"/>
</dbReference>
<dbReference type="AlphaFoldDB" id="A0A4Y2B2L1"/>
<comment type="caution">
    <text evidence="2">The sequence shown here is derived from an EMBL/GenBank/DDBJ whole genome shotgun (WGS) entry which is preliminary data.</text>
</comment>
<organism evidence="2 3">
    <name type="scientific">Araneus ventricosus</name>
    <name type="common">Orbweaver spider</name>
    <name type="synonym">Epeira ventricosa</name>
    <dbReference type="NCBI Taxonomy" id="182803"/>
    <lineage>
        <taxon>Eukaryota</taxon>
        <taxon>Metazoa</taxon>
        <taxon>Ecdysozoa</taxon>
        <taxon>Arthropoda</taxon>
        <taxon>Chelicerata</taxon>
        <taxon>Arachnida</taxon>
        <taxon>Araneae</taxon>
        <taxon>Araneomorphae</taxon>
        <taxon>Entelegynae</taxon>
        <taxon>Araneoidea</taxon>
        <taxon>Araneidae</taxon>
        <taxon>Araneus</taxon>
    </lineage>
</organism>
<evidence type="ECO:0000313" key="3">
    <source>
        <dbReference type="Proteomes" id="UP000499080"/>
    </source>
</evidence>
<keyword evidence="3" id="KW-1185">Reference proteome</keyword>
<protein>
    <recommendedName>
        <fullName evidence="1">Transposase Tc1-like domain-containing protein</fullName>
    </recommendedName>
</protein>
<dbReference type="EMBL" id="BGPR01081971">
    <property type="protein sequence ID" value="GBL85294.1"/>
    <property type="molecule type" value="Genomic_DNA"/>
</dbReference>
<dbReference type="OrthoDB" id="4843387at2759"/>
<accession>A0A4Y2B2L1</accession>
<dbReference type="Proteomes" id="UP000499080">
    <property type="component" value="Unassembled WGS sequence"/>
</dbReference>
<feature type="domain" description="Transposase Tc1-like" evidence="1">
    <location>
        <begin position="2"/>
        <end position="64"/>
    </location>
</feature>
<dbReference type="GO" id="GO:0003677">
    <property type="term" value="F:DNA binding"/>
    <property type="evidence" value="ECO:0007669"/>
    <property type="project" value="InterPro"/>
</dbReference>
<dbReference type="GO" id="GO:0015074">
    <property type="term" value="P:DNA integration"/>
    <property type="evidence" value="ECO:0007669"/>
    <property type="project" value="InterPro"/>
</dbReference>
<evidence type="ECO:0000259" key="1">
    <source>
        <dbReference type="Pfam" id="PF01498"/>
    </source>
</evidence>
<name>A0A4Y2B2L1_ARAVE</name>
<reference evidence="2 3" key="1">
    <citation type="journal article" date="2019" name="Sci. Rep.">
        <title>Orb-weaving spider Araneus ventricosus genome elucidates the spidroin gene catalogue.</title>
        <authorList>
            <person name="Kono N."/>
            <person name="Nakamura H."/>
            <person name="Ohtoshi R."/>
            <person name="Moran D.A.P."/>
            <person name="Shinohara A."/>
            <person name="Yoshida Y."/>
            <person name="Fujiwara M."/>
            <person name="Mori M."/>
            <person name="Tomita M."/>
            <person name="Arakawa K."/>
        </authorList>
    </citation>
    <scope>NUCLEOTIDE SEQUENCE [LARGE SCALE GENOMIC DNA]</scope>
</reference>
<sequence>MRKNPKTSAVGIATATSTAIGRSVSSETIRRVLRKANYNGRVARVNLFISRIIRDKRIAYAKKYSSEPGDFGNNVILVTKVNFIFSEVMVKAMPNSELLPQNNIPTVKNRGGLDFVWGCYVCKQSVKFSFYRWHNG</sequence>
<gene>
    <name evidence="2" type="ORF">AVEN_118863_1</name>
</gene>
<proteinExistence type="predicted"/>
<dbReference type="GO" id="GO:0006313">
    <property type="term" value="P:DNA transposition"/>
    <property type="evidence" value="ECO:0007669"/>
    <property type="project" value="InterPro"/>
</dbReference>
<evidence type="ECO:0000313" key="2">
    <source>
        <dbReference type="EMBL" id="GBL85294.1"/>
    </source>
</evidence>